<accession>A0A938Y4J2</accession>
<keyword evidence="3" id="KW-1185">Reference proteome</keyword>
<proteinExistence type="predicted"/>
<dbReference type="RefSeq" id="WP_205290394.1">
    <property type="nucleotide sequence ID" value="NZ_CP074406.1"/>
</dbReference>
<name>A0A938Y4J2_9ACTN</name>
<comment type="caution">
    <text evidence="2">The sequence shown here is derived from an EMBL/GenBank/DDBJ whole genome shotgun (WGS) entry which is preliminary data.</text>
</comment>
<evidence type="ECO:0000256" key="1">
    <source>
        <dbReference type="SAM" id="Phobius"/>
    </source>
</evidence>
<keyword evidence="1" id="KW-0472">Membrane</keyword>
<evidence type="ECO:0000313" key="3">
    <source>
        <dbReference type="Proteomes" id="UP000663791"/>
    </source>
</evidence>
<sequence length="61" mass="6213">MDLLRDFVALCFDHGIGGLLLLALAAGVLLVALSVLARGIMAAASAFGRGWREGASSDDAP</sequence>
<dbReference type="Proteomes" id="UP000663791">
    <property type="component" value="Unassembled WGS sequence"/>
</dbReference>
<protein>
    <submittedName>
        <fullName evidence="2">Uncharacterized protein</fullName>
    </submittedName>
</protein>
<gene>
    <name evidence="2" type="ORF">JK386_04260</name>
</gene>
<keyword evidence="1" id="KW-0812">Transmembrane</keyword>
<organism evidence="2 3">
    <name type="scientific">Nocardioides faecalis</name>
    <dbReference type="NCBI Taxonomy" id="2803858"/>
    <lineage>
        <taxon>Bacteria</taxon>
        <taxon>Bacillati</taxon>
        <taxon>Actinomycetota</taxon>
        <taxon>Actinomycetes</taxon>
        <taxon>Propionibacteriales</taxon>
        <taxon>Nocardioidaceae</taxon>
        <taxon>Nocardioides</taxon>
    </lineage>
</organism>
<feature type="transmembrane region" description="Helical" evidence="1">
    <location>
        <begin position="15"/>
        <end position="37"/>
    </location>
</feature>
<dbReference type="EMBL" id="JAERTX010000003">
    <property type="protein sequence ID" value="MBM9459104.1"/>
    <property type="molecule type" value="Genomic_DNA"/>
</dbReference>
<dbReference type="AlphaFoldDB" id="A0A938Y4J2"/>
<evidence type="ECO:0000313" key="2">
    <source>
        <dbReference type="EMBL" id="MBM9459104.1"/>
    </source>
</evidence>
<reference evidence="2" key="1">
    <citation type="submission" date="2021-01" db="EMBL/GenBank/DDBJ databases">
        <title>Novel species in genus Nocardioides.</title>
        <authorList>
            <person name="Zhang G."/>
        </authorList>
    </citation>
    <scope>NUCLEOTIDE SEQUENCE</scope>
    <source>
        <strain evidence="2">Zg-536</strain>
    </source>
</reference>
<keyword evidence="1" id="KW-1133">Transmembrane helix</keyword>